<feature type="region of interest" description="Disordered" evidence="1">
    <location>
        <begin position="16"/>
        <end position="46"/>
    </location>
</feature>
<dbReference type="Proteomes" id="UP000270924">
    <property type="component" value="Unassembled WGS sequence"/>
</dbReference>
<accession>A0A3P7DWL7</accession>
<reference evidence="2 3" key="1">
    <citation type="submission" date="2018-11" db="EMBL/GenBank/DDBJ databases">
        <authorList>
            <consortium name="Pathogen Informatics"/>
        </authorList>
    </citation>
    <scope>NUCLEOTIDE SEQUENCE [LARGE SCALE GENOMIC DNA]</scope>
</reference>
<sequence length="82" mass="9288">MFASKLAHFCRNLLLISDDDDDDDNDSDDDNDDDEDEGDKNGEGGHFDIVFMTTLTAKCDERSRNYAFSNCPLDINPVTRCF</sequence>
<keyword evidence="3" id="KW-1185">Reference proteome</keyword>
<proteinExistence type="predicted"/>
<dbReference type="AlphaFoldDB" id="A0A3P7DWL7"/>
<feature type="compositionally biased region" description="Acidic residues" evidence="1">
    <location>
        <begin position="17"/>
        <end position="38"/>
    </location>
</feature>
<evidence type="ECO:0000313" key="2">
    <source>
        <dbReference type="EMBL" id="VDM11396.1"/>
    </source>
</evidence>
<protein>
    <submittedName>
        <fullName evidence="2">Uncharacterized protein</fullName>
    </submittedName>
</protein>
<evidence type="ECO:0000313" key="3">
    <source>
        <dbReference type="Proteomes" id="UP000270924"/>
    </source>
</evidence>
<dbReference type="InParanoid" id="A0A3P7DWL7"/>
<organism evidence="2 3">
    <name type="scientific">Wuchereria bancrofti</name>
    <dbReference type="NCBI Taxonomy" id="6293"/>
    <lineage>
        <taxon>Eukaryota</taxon>
        <taxon>Metazoa</taxon>
        <taxon>Ecdysozoa</taxon>
        <taxon>Nematoda</taxon>
        <taxon>Chromadorea</taxon>
        <taxon>Rhabditida</taxon>
        <taxon>Spirurina</taxon>
        <taxon>Spiruromorpha</taxon>
        <taxon>Filarioidea</taxon>
        <taxon>Onchocercidae</taxon>
        <taxon>Wuchereria</taxon>
    </lineage>
</organism>
<dbReference type="EMBL" id="UYWW01002107">
    <property type="protein sequence ID" value="VDM11396.1"/>
    <property type="molecule type" value="Genomic_DNA"/>
</dbReference>
<evidence type="ECO:0000256" key="1">
    <source>
        <dbReference type="SAM" id="MobiDB-lite"/>
    </source>
</evidence>
<name>A0A3P7DWL7_WUCBA</name>
<gene>
    <name evidence="2" type="ORF">WBA_LOCUS4782</name>
</gene>